<gene>
    <name evidence="1" type="ORF">CXG47_28070</name>
</gene>
<proteinExistence type="predicted"/>
<evidence type="ECO:0000313" key="1">
    <source>
        <dbReference type="EMBL" id="PLV06354.1"/>
    </source>
</evidence>
<feature type="non-terminal residue" evidence="1">
    <location>
        <position position="43"/>
    </location>
</feature>
<accession>A0ABX4TW34</accession>
<evidence type="ECO:0000313" key="2">
    <source>
        <dbReference type="Proteomes" id="UP000234744"/>
    </source>
</evidence>
<dbReference type="RefSeq" id="WP_145997540.1">
    <property type="nucleotide sequence ID" value="NZ_PJCJ01000048.1"/>
</dbReference>
<organism evidence="1 2">
    <name type="scientific">Pseudomonas plecoglossicida</name>
    <dbReference type="NCBI Taxonomy" id="70775"/>
    <lineage>
        <taxon>Bacteria</taxon>
        <taxon>Pseudomonadati</taxon>
        <taxon>Pseudomonadota</taxon>
        <taxon>Gammaproteobacteria</taxon>
        <taxon>Pseudomonadales</taxon>
        <taxon>Pseudomonadaceae</taxon>
        <taxon>Pseudomonas</taxon>
    </lineage>
</organism>
<name>A0ABX4TW34_PSEDL</name>
<sequence length="43" mass="5005">MAKRYELSDEAWTVVADLFTETHGRGRPRLSDRLMLDGVLWVL</sequence>
<dbReference type="Proteomes" id="UP000234744">
    <property type="component" value="Unassembled WGS sequence"/>
</dbReference>
<keyword evidence="2" id="KW-1185">Reference proteome</keyword>
<protein>
    <submittedName>
        <fullName evidence="1">IS5/IS1182 family transposase</fullName>
    </submittedName>
</protein>
<reference evidence="1 2" key="1">
    <citation type="submission" date="2017-12" db="EMBL/GenBank/DDBJ databases">
        <title>Detection of the carbapenemase gene blaVIM-5 in members of the Pseudomonas putida group isolated from polluted Nigerian wetlands.</title>
        <authorList>
            <person name="Adelowo O."/>
            <person name="Vollmers J."/>
            <person name="Maeusezahl I."/>
            <person name="Kaster A.-K."/>
            <person name="Mueller J.A."/>
        </authorList>
    </citation>
    <scope>NUCLEOTIDE SEQUENCE [LARGE SCALE GENOMIC DNA]</scope>
    <source>
        <strain evidence="1 2">MR69</strain>
    </source>
</reference>
<comment type="caution">
    <text evidence="1">The sequence shown here is derived from an EMBL/GenBank/DDBJ whole genome shotgun (WGS) entry which is preliminary data.</text>
</comment>
<dbReference type="EMBL" id="PJCJ01000048">
    <property type="protein sequence ID" value="PLV06354.1"/>
    <property type="molecule type" value="Genomic_DNA"/>
</dbReference>